<keyword evidence="6 15" id="KW-0949">S-adenosyl-L-methionine</keyword>
<evidence type="ECO:0000256" key="12">
    <source>
        <dbReference type="ARBA" id="ARBA00023125"/>
    </source>
</evidence>
<protein>
    <recommendedName>
        <fullName evidence="15">DNA (cytosine-5)-methyltransferase</fullName>
        <ecNumber evidence="15">2.1.1.37</ecNumber>
    </recommendedName>
</protein>
<evidence type="ECO:0000313" key="20">
    <source>
        <dbReference type="Ensembl" id="ENSCPVP00000026871.1"/>
    </source>
</evidence>
<dbReference type="PANTHER" id="PTHR10629:SF52">
    <property type="entry name" value="DNA (CYTOSINE-5)-METHYLTRANSFERASE 1"/>
    <property type="match status" value="1"/>
</dbReference>
<dbReference type="Gene3D" id="2.30.30.490">
    <property type="match status" value="2"/>
</dbReference>
<evidence type="ECO:0000256" key="5">
    <source>
        <dbReference type="ARBA" id="ARBA00022679"/>
    </source>
</evidence>
<dbReference type="Pfam" id="PF06464">
    <property type="entry name" value="DMAP_binding"/>
    <property type="match status" value="1"/>
</dbReference>
<feature type="coiled-coil region" evidence="18">
    <location>
        <begin position="24"/>
        <end position="51"/>
    </location>
</feature>
<keyword evidence="4 15" id="KW-0489">Methyltransferase</keyword>
<keyword evidence="2" id="KW-0678">Repressor</keyword>
<keyword evidence="5 15" id="KW-0808">Transferase</keyword>
<evidence type="ECO:0000256" key="7">
    <source>
        <dbReference type="ARBA" id="ARBA00022723"/>
    </source>
</evidence>
<dbReference type="GO" id="GO:0032259">
    <property type="term" value="P:methylation"/>
    <property type="evidence" value="ECO:0007669"/>
    <property type="project" value="UniProtKB-KW"/>
</dbReference>
<dbReference type="Pfam" id="PF00145">
    <property type="entry name" value="DNA_methylase"/>
    <property type="match status" value="2"/>
</dbReference>
<keyword evidence="3" id="KW-0597">Phosphoprotein</keyword>
<dbReference type="FunFam" id="3.90.120.10:FF:000001">
    <property type="entry name" value="DNA (cytosine-5)-methyltransferase"/>
    <property type="match status" value="1"/>
</dbReference>
<evidence type="ECO:0000256" key="2">
    <source>
        <dbReference type="ARBA" id="ARBA00022491"/>
    </source>
</evidence>
<evidence type="ECO:0000256" key="14">
    <source>
        <dbReference type="ARBA" id="ARBA00023242"/>
    </source>
</evidence>
<feature type="compositionally biased region" description="Basic residues" evidence="19">
    <location>
        <begin position="885"/>
        <end position="896"/>
    </location>
</feature>
<dbReference type="CDD" id="cd04760">
    <property type="entry name" value="BAH_Dnmt1_I"/>
    <property type="match status" value="1"/>
</dbReference>
<evidence type="ECO:0000256" key="19">
    <source>
        <dbReference type="SAM" id="MobiDB-lite"/>
    </source>
</evidence>
<dbReference type="InterPro" id="IPR043151">
    <property type="entry name" value="BAH_sf"/>
</dbReference>
<evidence type="ECO:0000256" key="8">
    <source>
        <dbReference type="ARBA" id="ARBA00022737"/>
    </source>
</evidence>
<evidence type="ECO:0000256" key="17">
    <source>
        <dbReference type="PROSITE-ProRule" id="PRU01016"/>
    </source>
</evidence>
<evidence type="ECO:0000256" key="16">
    <source>
        <dbReference type="PROSITE-ProRule" id="PRU00509"/>
    </source>
</evidence>
<dbReference type="SUPFAM" id="SSF53335">
    <property type="entry name" value="S-adenosyl-L-methionine-dependent methyltransferases"/>
    <property type="match status" value="1"/>
</dbReference>
<dbReference type="FunFam" id="3.40.50.150:FF:000036">
    <property type="entry name" value="DNA (cytosine-5)-methyltransferase"/>
    <property type="match status" value="1"/>
</dbReference>
<dbReference type="GO" id="GO:0006346">
    <property type="term" value="P:DNA methylation-dependent constitutive heterochromatin formation"/>
    <property type="evidence" value="ECO:0007669"/>
    <property type="project" value="InterPro"/>
</dbReference>
<dbReference type="PROSITE" id="PS00094">
    <property type="entry name" value="C5_MTASE_1"/>
    <property type="match status" value="1"/>
</dbReference>
<dbReference type="GO" id="GO:0044027">
    <property type="term" value="P:negative regulation of gene expression via chromosomal CpG island methylation"/>
    <property type="evidence" value="ECO:0007669"/>
    <property type="project" value="TreeGrafter"/>
</dbReference>
<dbReference type="InterPro" id="IPR031303">
    <property type="entry name" value="C5_meth_CS"/>
</dbReference>
<dbReference type="Pfam" id="PF12047">
    <property type="entry name" value="DNMT1-RFD"/>
    <property type="match status" value="1"/>
</dbReference>
<dbReference type="InterPro" id="IPR022702">
    <property type="entry name" value="Cytosine_MeTrfase1_RFD"/>
</dbReference>
<dbReference type="SMART" id="SM00439">
    <property type="entry name" value="BAH"/>
    <property type="match status" value="2"/>
</dbReference>
<keyword evidence="10" id="KW-0862">Zinc</keyword>
<keyword evidence="21" id="KW-1185">Reference proteome</keyword>
<dbReference type="Proteomes" id="UP000694382">
    <property type="component" value="Unassembled WGS sequence"/>
</dbReference>
<evidence type="ECO:0000256" key="3">
    <source>
        <dbReference type="ARBA" id="ARBA00022553"/>
    </source>
</evidence>
<dbReference type="PROSITE" id="PS51679">
    <property type="entry name" value="SAM_MT_C5"/>
    <property type="match status" value="1"/>
</dbReference>
<keyword evidence="12 15" id="KW-0238">DNA-binding</keyword>
<sequence length="1360" mass="152320">MDLERDEENLGEKEKLSLIHGFLQAEVQLQLSELEAKLRREELSEERYLAKVKALLRQELSAPNGSGGPNPNGCPGKRPRSASQNQTAGAGSDVKPQIFPKSGIIPGITLGKADSPSSLAQTTPPKCLDCRQYLDDPDLKFFQGDPDDPLEEPEMLTDERLSIFDANEDGFESYEDLPQHKVTSFSVYDKRGHLCPFDTGLIERNIELYFSGVVKPIYDDNPCLDGGVRAKKLGPINAWWITGFDGGEKALIGFSTAFADYILMEPGEEYAPTFGLMQEKIYMSKIVVEFLQNNRHVSYEDLLNKIETTVPPAGLNFNRFTEDSLLRHAQFVVEQVESYDEAGDSDEPPVLITPCMRDLIKLAGVTLGKRRAVRRQAIRHPTRIDKDKGPTKATTTKLVYLIFDTFFSEQIEKDEREEDKENTTKRRGCGVCEVCQQPECGKCKACQNMVKFGGSGRSKQACLQRRCPNLAVREADEDEEVDDNIPEMPSPKKMLQGRKKKQNKSRISWVGEPIKSDGKKDFYQRVCIDSETLEVGDCVSVSPDDPTKPLYLARVTAMWEDSSGQMFHAHWFCPGSDTVLGATSDPLELFLVDECEDMQLSYIHGKVNVIYKAPSDNWAMEGGLDTEIKMVEDDGRTYFYQMWYDQEYARFESPPSTQPTEDNKYKFCMSCARLDEVRHKEIPKVAEPLEEADGKMFYAAATKNGVQYRLGDGVYLLPDAFSFSVKPASPAKRPKKEAVDEELHPEHYRKYSEYIKGSNLDAPDPFRVGRIKSIFCSLRGNGKPNEADIKLCIYKFYRPENTHKSTKASYHADINLLYWSDEEATVEFRAVQGRCSVVYGEDLTESIQDYSAGGLDRFYFLEAYNAKTKSFEDPPNHARSSGNKGKGKGGKGKGKGKAASAEQSEQEPAKLQVPKLRTLDVFSGCGGLSEGFHQAGVSETLWAIEMWEPAAQAFRLNNPGTTVFTEDCNVLLKLVMAGEKTNSLGQKLPQKGDVEMLCGGPPCQGFSGMNRFNSSTYSKFKNSLVVSFLSYCDYYRPRFFLLENVRNFVSFKRSMVLKLTLRCLVRMGYQCTFGVLQAGQYGAWRRRGAAPSLGWLCPPRPCVFAPRACQLSVVVDDKKFVSNITRTYSGPFRTITVRDTMSDLPEIRNAPVVVPAPDPRLPVPAHPQGSHLALVAARMRHIPLAPGSDWRDLPNIEVRLSDGTSTRKLRYTHHERKNGRSSSGALRGVCSCAEGKPCDPADRQFNTLIPWCLPHTGNRHNHWAGLYGRLEWDGFFSTTVTNPEPMGKQGRVLHPEQHRVVSVRECARSQGFPDTFRLFGNILDKHRQVGNAVPPPLAKAIGLEIKACAVAKLRQDTAGE</sequence>
<comment type="subcellular location">
    <subcellularLocation>
        <location evidence="1 15">Nucleus</location>
    </subcellularLocation>
</comment>
<dbReference type="GO" id="GO:0008270">
    <property type="term" value="F:zinc ion binding"/>
    <property type="evidence" value="ECO:0007669"/>
    <property type="project" value="UniProtKB-KW"/>
</dbReference>
<dbReference type="CDD" id="cd04711">
    <property type="entry name" value="BAH_Dnmt1_II"/>
    <property type="match status" value="1"/>
</dbReference>
<accession>A0A8U8BW00</accession>
<keyword evidence="9 16" id="KW-0863">Zinc-finger</keyword>
<dbReference type="FunFam" id="2.30.30.490:FF:000006">
    <property type="entry name" value="DNA (cytosine-5)-methyltransferase"/>
    <property type="match status" value="1"/>
</dbReference>
<keyword evidence="7" id="KW-0479">Metal-binding</keyword>
<dbReference type="GO" id="GO:0003886">
    <property type="term" value="F:DNA (cytosine-5-)-methyltransferase activity"/>
    <property type="evidence" value="ECO:0007669"/>
    <property type="project" value="UniProtKB-UniRule"/>
</dbReference>
<keyword evidence="13" id="KW-0804">Transcription</keyword>
<evidence type="ECO:0000256" key="6">
    <source>
        <dbReference type="ARBA" id="ARBA00022691"/>
    </source>
</evidence>
<keyword evidence="11" id="KW-0805">Transcription regulation</keyword>
<comment type="similarity">
    <text evidence="15 17">Belongs to the class I-like SAM-binding methyltransferase superfamily. C5-methyltransferase family.</text>
</comment>
<name>A0A8U8BW00_GEOPR</name>
<dbReference type="PANTHER" id="PTHR10629">
    <property type="entry name" value="CYTOSINE-SPECIFIC METHYLTRANSFERASE"/>
    <property type="match status" value="1"/>
</dbReference>
<dbReference type="InterPro" id="IPR029063">
    <property type="entry name" value="SAM-dependent_MTases_sf"/>
</dbReference>
<dbReference type="FunFam" id="2.30.30.490:FF:000004">
    <property type="entry name" value="DNA (cytosine-5)-methyltransferase"/>
    <property type="match status" value="1"/>
</dbReference>
<dbReference type="InterPro" id="IPR001525">
    <property type="entry name" value="C5_MeTfrase"/>
</dbReference>
<proteinExistence type="inferred from homology"/>
<evidence type="ECO:0000256" key="9">
    <source>
        <dbReference type="ARBA" id="ARBA00022771"/>
    </source>
</evidence>
<keyword evidence="8" id="KW-0677">Repeat</keyword>
<dbReference type="InterPro" id="IPR001025">
    <property type="entry name" value="BAH_dom"/>
</dbReference>
<evidence type="ECO:0000256" key="18">
    <source>
        <dbReference type="SAM" id="Coils"/>
    </source>
</evidence>
<dbReference type="Gene3D" id="3.40.50.150">
    <property type="entry name" value="Vaccinia Virus protein VP39"/>
    <property type="match status" value="1"/>
</dbReference>
<dbReference type="Pfam" id="PF01426">
    <property type="entry name" value="BAH"/>
    <property type="match status" value="2"/>
</dbReference>
<reference evidence="20" key="2">
    <citation type="submission" date="2025-09" db="UniProtKB">
        <authorList>
            <consortium name="Ensembl"/>
        </authorList>
    </citation>
    <scope>IDENTIFICATION</scope>
</reference>
<feature type="region of interest" description="Disordered" evidence="19">
    <location>
        <begin position="870"/>
        <end position="911"/>
    </location>
</feature>
<feature type="region of interest" description="Disordered" evidence="19">
    <location>
        <begin position="60"/>
        <end position="99"/>
    </location>
</feature>
<evidence type="ECO:0000256" key="15">
    <source>
        <dbReference type="PIRNR" id="PIRNR037404"/>
    </source>
</evidence>
<dbReference type="PROSITE" id="PS51038">
    <property type="entry name" value="BAH"/>
    <property type="match status" value="2"/>
</dbReference>
<evidence type="ECO:0000256" key="11">
    <source>
        <dbReference type="ARBA" id="ARBA00023015"/>
    </source>
</evidence>
<dbReference type="PROSITE" id="PS51058">
    <property type="entry name" value="ZF_CXXC"/>
    <property type="match status" value="1"/>
</dbReference>
<dbReference type="InterPro" id="IPR002857">
    <property type="entry name" value="Znf_CXXC"/>
</dbReference>
<dbReference type="PIRSF" id="PIRSF037404">
    <property type="entry name" value="DNMT1"/>
    <property type="match status" value="1"/>
</dbReference>
<reference evidence="20" key="1">
    <citation type="submission" date="2025-08" db="UniProtKB">
        <authorList>
            <consortium name="Ensembl"/>
        </authorList>
    </citation>
    <scope>IDENTIFICATION</scope>
</reference>
<evidence type="ECO:0000256" key="1">
    <source>
        <dbReference type="ARBA" id="ARBA00004123"/>
    </source>
</evidence>
<dbReference type="InterPro" id="IPR010506">
    <property type="entry name" value="DMAP1-bd"/>
</dbReference>
<evidence type="ECO:0000256" key="10">
    <source>
        <dbReference type="ARBA" id="ARBA00022833"/>
    </source>
</evidence>
<evidence type="ECO:0000313" key="21">
    <source>
        <dbReference type="Proteomes" id="UP000694382"/>
    </source>
</evidence>
<dbReference type="EC" id="2.1.1.37" evidence="15"/>
<dbReference type="InterPro" id="IPR050390">
    <property type="entry name" value="C5-Methyltransferase"/>
</dbReference>
<dbReference type="GO" id="GO:0003682">
    <property type="term" value="F:chromatin binding"/>
    <property type="evidence" value="ECO:0007669"/>
    <property type="project" value="UniProtKB-UniRule"/>
</dbReference>
<dbReference type="GO" id="GO:0005634">
    <property type="term" value="C:nucleus"/>
    <property type="evidence" value="ECO:0007669"/>
    <property type="project" value="UniProtKB-SubCell"/>
</dbReference>
<dbReference type="GO" id="GO:0003677">
    <property type="term" value="F:DNA binding"/>
    <property type="evidence" value="ECO:0007669"/>
    <property type="project" value="UniProtKB-KW"/>
</dbReference>
<evidence type="ECO:0000256" key="4">
    <source>
        <dbReference type="ARBA" id="ARBA00022603"/>
    </source>
</evidence>
<dbReference type="InterPro" id="IPR018117">
    <property type="entry name" value="C5_DNA_meth_AS"/>
</dbReference>
<evidence type="ECO:0000256" key="13">
    <source>
        <dbReference type="ARBA" id="ARBA00023163"/>
    </source>
</evidence>
<dbReference type="Gene3D" id="1.10.10.2230">
    <property type="match status" value="1"/>
</dbReference>
<feature type="active site" evidence="17">
    <location>
        <position position="1003"/>
    </location>
</feature>
<dbReference type="Gene3D" id="3.90.120.10">
    <property type="entry name" value="DNA Methylase, subunit A, domain 2"/>
    <property type="match status" value="1"/>
</dbReference>
<comment type="catalytic activity">
    <reaction evidence="15">
        <text>a 2'-deoxycytidine in DNA + S-adenosyl-L-methionine = a 5-methyl-2'-deoxycytidine in DNA + S-adenosyl-L-homocysteine + H(+)</text>
        <dbReference type="Rhea" id="RHEA:13681"/>
        <dbReference type="Rhea" id="RHEA-COMP:11369"/>
        <dbReference type="Rhea" id="RHEA-COMP:11370"/>
        <dbReference type="ChEBI" id="CHEBI:15378"/>
        <dbReference type="ChEBI" id="CHEBI:57856"/>
        <dbReference type="ChEBI" id="CHEBI:59789"/>
        <dbReference type="ChEBI" id="CHEBI:85452"/>
        <dbReference type="ChEBI" id="CHEBI:85454"/>
        <dbReference type="EC" id="2.1.1.37"/>
    </reaction>
</comment>
<feature type="region of interest" description="Disordered" evidence="19">
    <location>
        <begin position="478"/>
        <end position="502"/>
    </location>
</feature>
<dbReference type="FunFam" id="1.10.10.2230:FF:000001">
    <property type="entry name" value="DNA (cytosine-5)-methyltransferase"/>
    <property type="match status" value="1"/>
</dbReference>
<dbReference type="Ensembl" id="ENSCPVT00000028910.1">
    <property type="protein sequence ID" value="ENSCPVP00000026871.1"/>
    <property type="gene ID" value="ENSCPVG00000002758.2"/>
</dbReference>
<keyword evidence="14 15" id="KW-0539">Nucleus</keyword>
<dbReference type="PRINTS" id="PR00105">
    <property type="entry name" value="C5METTRFRASE"/>
</dbReference>
<dbReference type="Pfam" id="PF02008">
    <property type="entry name" value="zf-CXXC"/>
    <property type="match status" value="1"/>
</dbReference>
<organism evidence="20 21">
    <name type="scientific">Geospiza parvula</name>
    <name type="common">Small tree-finch</name>
    <name type="synonym">Camarhynchus parvulus</name>
    <dbReference type="NCBI Taxonomy" id="87175"/>
    <lineage>
        <taxon>Eukaryota</taxon>
        <taxon>Metazoa</taxon>
        <taxon>Chordata</taxon>
        <taxon>Craniata</taxon>
        <taxon>Vertebrata</taxon>
        <taxon>Euteleostomi</taxon>
        <taxon>Archelosauria</taxon>
        <taxon>Archosauria</taxon>
        <taxon>Dinosauria</taxon>
        <taxon>Saurischia</taxon>
        <taxon>Theropoda</taxon>
        <taxon>Coelurosauria</taxon>
        <taxon>Aves</taxon>
        <taxon>Neognathae</taxon>
        <taxon>Neoaves</taxon>
        <taxon>Telluraves</taxon>
        <taxon>Australaves</taxon>
        <taxon>Passeriformes</taxon>
        <taxon>Thraupidae</taxon>
        <taxon>Camarhynchus</taxon>
    </lineage>
</organism>
<keyword evidence="18" id="KW-0175">Coiled coil</keyword>
<dbReference type="PROSITE" id="PS00095">
    <property type="entry name" value="C5_MTASE_2"/>
    <property type="match status" value="1"/>
</dbReference>